<evidence type="ECO:0000256" key="1">
    <source>
        <dbReference type="SAM" id="MobiDB-lite"/>
    </source>
</evidence>
<dbReference type="GO" id="GO:0003677">
    <property type="term" value="F:DNA binding"/>
    <property type="evidence" value="ECO:0007669"/>
    <property type="project" value="InterPro"/>
</dbReference>
<accession>A0A0P9NK42</accession>
<name>A0A0P9NK42_9PSED</name>
<evidence type="ECO:0000259" key="2">
    <source>
        <dbReference type="Pfam" id="PF01396"/>
    </source>
</evidence>
<feature type="domain" description="DNA topoisomerase type IA zn finger" evidence="2">
    <location>
        <begin position="164"/>
        <end position="200"/>
    </location>
</feature>
<protein>
    <submittedName>
        <fullName evidence="3">Topoisomerase domain-containing protein</fullName>
    </submittedName>
</protein>
<dbReference type="EMBL" id="LJQB01000054">
    <property type="protein sequence ID" value="KPW84719.1"/>
    <property type="molecule type" value="Genomic_DNA"/>
</dbReference>
<proteinExistence type="predicted"/>
<comment type="caution">
    <text evidence="3">The sequence shown here is derived from an EMBL/GenBank/DDBJ whole genome shotgun (WGS) entry which is preliminary data.</text>
</comment>
<dbReference type="GO" id="GO:0006265">
    <property type="term" value="P:DNA topological change"/>
    <property type="evidence" value="ECO:0007669"/>
    <property type="project" value="InterPro"/>
</dbReference>
<gene>
    <name evidence="3" type="ORF">ALO92_100444</name>
</gene>
<dbReference type="Gene3D" id="3.30.65.10">
    <property type="entry name" value="Bacterial Topoisomerase I, domain 1"/>
    <property type="match status" value="1"/>
</dbReference>
<dbReference type="PATRIC" id="fig|200452.3.peg.2320"/>
<dbReference type="InterPro" id="IPR013498">
    <property type="entry name" value="Topo_IA_Znf"/>
</dbReference>
<dbReference type="AlphaFoldDB" id="A0A0P9NK42"/>
<dbReference type="SUPFAM" id="SSF57783">
    <property type="entry name" value="Zinc beta-ribbon"/>
    <property type="match status" value="1"/>
</dbReference>
<reference evidence="3 4" key="1">
    <citation type="submission" date="2015-09" db="EMBL/GenBank/DDBJ databases">
        <title>Genome announcement of multiple Pseudomonas syringae strains.</title>
        <authorList>
            <person name="Thakur S."/>
            <person name="Wang P.W."/>
            <person name="Gong Y."/>
            <person name="Weir B.S."/>
            <person name="Guttman D.S."/>
        </authorList>
    </citation>
    <scope>NUCLEOTIDE SEQUENCE [LARGE SCALE GENOMIC DNA]</scope>
    <source>
        <strain evidence="3 4">ICMP19117</strain>
    </source>
</reference>
<dbReference type="Pfam" id="PF01396">
    <property type="entry name" value="Zn_ribbon_Top1"/>
    <property type="match status" value="1"/>
</dbReference>
<feature type="compositionally biased region" description="Basic residues" evidence="1">
    <location>
        <begin position="137"/>
        <end position="149"/>
    </location>
</feature>
<dbReference type="GO" id="GO:0003916">
    <property type="term" value="F:DNA topoisomerase activity"/>
    <property type="evidence" value="ECO:0007669"/>
    <property type="project" value="InterPro"/>
</dbReference>
<evidence type="ECO:0000313" key="4">
    <source>
        <dbReference type="Proteomes" id="UP000050411"/>
    </source>
</evidence>
<organism evidence="3 4">
    <name type="scientific">Pseudomonas congelans</name>
    <dbReference type="NCBI Taxonomy" id="200452"/>
    <lineage>
        <taxon>Bacteria</taxon>
        <taxon>Pseudomonadati</taxon>
        <taxon>Pseudomonadota</taxon>
        <taxon>Gammaproteobacteria</taxon>
        <taxon>Pseudomonadales</taxon>
        <taxon>Pseudomonadaceae</taxon>
        <taxon>Pseudomonas</taxon>
    </lineage>
</organism>
<evidence type="ECO:0000313" key="3">
    <source>
        <dbReference type="EMBL" id="KPW84719.1"/>
    </source>
</evidence>
<dbReference type="GO" id="GO:0005694">
    <property type="term" value="C:chromosome"/>
    <property type="evidence" value="ECO:0007669"/>
    <property type="project" value="InterPro"/>
</dbReference>
<dbReference type="Proteomes" id="UP000050411">
    <property type="component" value="Unassembled WGS sequence"/>
</dbReference>
<keyword evidence="3" id="KW-0413">Isomerase</keyword>
<sequence length="202" mass="21555">MGTIEVGWGLREHTIKPPSTAPGRRAMGTISGVLTIVPTLRVVMPFRTLRVLSKEVACLAAEPGVCAATRMPAPCRPDRDPTQGNPMAHNTASALKALIKKLRGVLSRVAGGTASQRQHPEPATPAAQLPEPQAPVRTRRAKPGKKPHKPAPPTPTAKPAAPACPHCRKTMVIKVARTGKNAGEFWGCVAYPKCRGIRPIFR</sequence>
<feature type="region of interest" description="Disordered" evidence="1">
    <location>
        <begin position="109"/>
        <end position="163"/>
    </location>
</feature>